<comment type="similarity">
    <text evidence="2">Belongs to the dermatopontin family.</text>
</comment>
<sequence>MTTFQCPNGFYMSKFNSAHDGSERLYKFGCSKFSNKMMSFDEECTTTESASTANGDMYLSCGSDQYTVGVEIIEDVRTGIDSWQLLCCRSDSVKLRIGDCIDTKFINDHRRASSFSSSAQIIRKWQAMSESGDRRWWLQICPVDFELKKPSNVGEIRARRQVPWEWQRGRFPADIQAYNPLFMDQMKRDEEERKKMFENLVQNGQNSPMLGARIEATNPIPLPSNTNLLPTFPPIGLPPTLFDFPTTPKVTTSSTTSVPTYLNDRAISTKSTTTTTANPAIEALDYYDMYDEHFDKKKHTEGGILRGVSDLLQNLQVYYSLYDGLTLAQVAFPQHDNHALHVPHHTTKPPPTFMFANDEDSLQIGSFVQQMDQKPGPYPRPPASTQPPPPAPKVNAIENMLQMVGLCNGH</sequence>
<evidence type="ECO:0000313" key="7">
    <source>
        <dbReference type="Proteomes" id="UP000614601"/>
    </source>
</evidence>
<feature type="compositionally biased region" description="Pro residues" evidence="5">
    <location>
        <begin position="376"/>
        <end position="392"/>
    </location>
</feature>
<evidence type="ECO:0000256" key="4">
    <source>
        <dbReference type="ARBA" id="ARBA00023157"/>
    </source>
</evidence>
<evidence type="ECO:0000313" key="6">
    <source>
        <dbReference type="EMBL" id="CAD5229997.1"/>
    </source>
</evidence>
<keyword evidence="3" id="KW-0964">Secreted</keyword>
<dbReference type="Proteomes" id="UP000614601">
    <property type="component" value="Unassembled WGS sequence"/>
</dbReference>
<dbReference type="OrthoDB" id="5811572at2759"/>
<dbReference type="EMBL" id="CAJFDH010000006">
    <property type="protein sequence ID" value="CAD5229997.1"/>
    <property type="molecule type" value="Genomic_DNA"/>
</dbReference>
<reference evidence="6" key="1">
    <citation type="submission" date="2020-09" db="EMBL/GenBank/DDBJ databases">
        <authorList>
            <person name="Kikuchi T."/>
        </authorList>
    </citation>
    <scope>NUCLEOTIDE SEQUENCE</scope>
    <source>
        <strain evidence="6">SH1</strain>
    </source>
</reference>
<evidence type="ECO:0000256" key="1">
    <source>
        <dbReference type="ARBA" id="ARBA00004613"/>
    </source>
</evidence>
<keyword evidence="7" id="KW-1185">Reference proteome</keyword>
<evidence type="ECO:0000256" key="2">
    <source>
        <dbReference type="ARBA" id="ARBA00008712"/>
    </source>
</evidence>
<comment type="subcellular location">
    <subcellularLocation>
        <location evidence="1">Secreted</location>
    </subcellularLocation>
</comment>
<feature type="region of interest" description="Disordered" evidence="5">
    <location>
        <begin position="371"/>
        <end position="392"/>
    </location>
</feature>
<organism evidence="6 7">
    <name type="scientific">Bursaphelenchus okinawaensis</name>
    <dbReference type="NCBI Taxonomy" id="465554"/>
    <lineage>
        <taxon>Eukaryota</taxon>
        <taxon>Metazoa</taxon>
        <taxon>Ecdysozoa</taxon>
        <taxon>Nematoda</taxon>
        <taxon>Chromadorea</taxon>
        <taxon>Rhabditida</taxon>
        <taxon>Tylenchina</taxon>
        <taxon>Tylenchomorpha</taxon>
        <taxon>Aphelenchoidea</taxon>
        <taxon>Aphelenchoididae</taxon>
        <taxon>Bursaphelenchus</taxon>
    </lineage>
</organism>
<dbReference type="EMBL" id="CAJFCW020000006">
    <property type="protein sequence ID" value="CAG9127385.1"/>
    <property type="molecule type" value="Genomic_DNA"/>
</dbReference>
<protein>
    <submittedName>
        <fullName evidence="6">Uncharacterized protein</fullName>
    </submittedName>
</protein>
<dbReference type="AlphaFoldDB" id="A0A811LNX1"/>
<comment type="caution">
    <text evidence="6">The sequence shown here is derived from an EMBL/GenBank/DDBJ whole genome shotgun (WGS) entry which is preliminary data.</text>
</comment>
<keyword evidence="4" id="KW-1015">Disulfide bond</keyword>
<gene>
    <name evidence="6" type="ORF">BOKJ2_LOCUS13915</name>
</gene>
<evidence type="ECO:0000256" key="3">
    <source>
        <dbReference type="ARBA" id="ARBA00022525"/>
    </source>
</evidence>
<accession>A0A811LNX1</accession>
<evidence type="ECO:0000256" key="5">
    <source>
        <dbReference type="SAM" id="MobiDB-lite"/>
    </source>
</evidence>
<dbReference type="Proteomes" id="UP000783686">
    <property type="component" value="Unassembled WGS sequence"/>
</dbReference>
<name>A0A811LNX1_9BILA</name>
<dbReference type="Pfam" id="PF14704">
    <property type="entry name" value="DERM"/>
    <property type="match status" value="1"/>
</dbReference>
<dbReference type="GO" id="GO:0005576">
    <property type="term" value="C:extracellular region"/>
    <property type="evidence" value="ECO:0007669"/>
    <property type="project" value="UniProtKB-SubCell"/>
</dbReference>
<proteinExistence type="inferred from homology"/>
<dbReference type="InterPro" id="IPR026645">
    <property type="entry name" value="Dermatopontin"/>
</dbReference>